<proteinExistence type="inferred from homology"/>
<dbReference type="InterPro" id="IPR017853">
    <property type="entry name" value="GH"/>
</dbReference>
<name>A0ABV0G2R5_9BURK</name>
<dbReference type="PANTHER" id="PTHR39207:SF1">
    <property type="entry name" value="ALPHA-GLUCURONIDASE A"/>
    <property type="match status" value="1"/>
</dbReference>
<dbReference type="Gene3D" id="3.20.20.80">
    <property type="entry name" value="Glycosidases"/>
    <property type="match status" value="1"/>
</dbReference>
<keyword evidence="6 8" id="KW-0624">Polysaccharide degradation</keyword>
<keyword evidence="13" id="KW-1185">Reference proteome</keyword>
<dbReference type="InterPro" id="IPR011099">
    <property type="entry name" value="Glyco_hydro_67_C"/>
</dbReference>
<evidence type="ECO:0000259" key="11">
    <source>
        <dbReference type="Pfam" id="PF07488"/>
    </source>
</evidence>
<dbReference type="InterPro" id="IPR011395">
    <property type="entry name" value="Glyco_hydro_67_aGlcAse"/>
</dbReference>
<dbReference type="Gene3D" id="3.90.1330.10">
    <property type="entry name" value="Alpha-glucuronidase, C-terminal domain"/>
    <property type="match status" value="1"/>
</dbReference>
<evidence type="ECO:0000256" key="7">
    <source>
        <dbReference type="PIRNR" id="PIRNR029900"/>
    </source>
</evidence>
<dbReference type="SUPFAM" id="SSF51445">
    <property type="entry name" value="(Trans)glycosidases"/>
    <property type="match status" value="1"/>
</dbReference>
<evidence type="ECO:0000256" key="5">
    <source>
        <dbReference type="ARBA" id="ARBA00023295"/>
    </source>
</evidence>
<comment type="subunit">
    <text evidence="8">Homodimer.</text>
</comment>
<dbReference type="InterPro" id="IPR037054">
    <property type="entry name" value="A-glucoronidase_C_sf"/>
</dbReference>
<evidence type="ECO:0000256" key="4">
    <source>
        <dbReference type="ARBA" id="ARBA00023277"/>
    </source>
</evidence>
<comment type="caution">
    <text evidence="12">The sequence shown here is derived from an EMBL/GenBank/DDBJ whole genome shotgun (WGS) entry which is preliminary data.</text>
</comment>
<dbReference type="GO" id="GO:0016787">
    <property type="term" value="F:hydrolase activity"/>
    <property type="evidence" value="ECO:0007669"/>
    <property type="project" value="UniProtKB-KW"/>
</dbReference>
<evidence type="ECO:0000256" key="1">
    <source>
        <dbReference type="ARBA" id="ARBA00008833"/>
    </source>
</evidence>
<evidence type="ECO:0000259" key="9">
    <source>
        <dbReference type="Pfam" id="PF03648"/>
    </source>
</evidence>
<dbReference type="Gene3D" id="3.30.379.10">
    <property type="entry name" value="Chitobiase/beta-hexosaminidase domain 2-like"/>
    <property type="match status" value="1"/>
</dbReference>
<evidence type="ECO:0000256" key="6">
    <source>
        <dbReference type="ARBA" id="ARBA00023326"/>
    </source>
</evidence>
<comment type="catalytic activity">
    <reaction evidence="8">
        <text>Hydrolysis of (1-&gt;2)-alpha-D-(4-O-methyl)glucuronosyl links in the main chain of hardwood xylans.</text>
        <dbReference type="EC" id="3.2.1.131"/>
    </reaction>
</comment>
<dbReference type="PIRSF" id="PIRSF029900">
    <property type="entry name" value="Alpha-glucuronds"/>
    <property type="match status" value="1"/>
</dbReference>
<evidence type="ECO:0000256" key="3">
    <source>
        <dbReference type="ARBA" id="ARBA00022801"/>
    </source>
</evidence>
<keyword evidence="2 7" id="KW-0858">Xylan degradation</keyword>
<dbReference type="Proteomes" id="UP001495147">
    <property type="component" value="Unassembled WGS sequence"/>
</dbReference>
<keyword evidence="3 7" id="KW-0378">Hydrolase</keyword>
<protein>
    <recommendedName>
        <fullName evidence="8">Xylan alpha-1,2-glucuronidase</fullName>
        <ecNumber evidence="8">3.2.1.131</ecNumber>
    </recommendedName>
</protein>
<dbReference type="RefSeq" id="WP_347704828.1">
    <property type="nucleotide sequence ID" value="NZ_JBDPZD010000002.1"/>
</dbReference>
<comment type="similarity">
    <text evidence="1 7 8">Belongs to the glycosyl hydrolase 67 family.</text>
</comment>
<keyword evidence="5 7" id="KW-0326">Glycosidase</keyword>
<dbReference type="EC" id="3.2.1.131" evidence="8"/>
<gene>
    <name evidence="12" type="ORF">ABDJ85_11120</name>
</gene>
<dbReference type="InterPro" id="IPR005154">
    <property type="entry name" value="Glyco_hydro_67_aGlcAse_N"/>
</dbReference>
<evidence type="ECO:0000256" key="8">
    <source>
        <dbReference type="RuleBase" id="RU361198"/>
    </source>
</evidence>
<evidence type="ECO:0000256" key="2">
    <source>
        <dbReference type="ARBA" id="ARBA00022651"/>
    </source>
</evidence>
<dbReference type="InterPro" id="IPR029018">
    <property type="entry name" value="Hex-like_dom2"/>
</dbReference>
<evidence type="ECO:0000313" key="12">
    <source>
        <dbReference type="EMBL" id="MEO3692023.1"/>
    </source>
</evidence>
<evidence type="ECO:0000313" key="13">
    <source>
        <dbReference type="Proteomes" id="UP001495147"/>
    </source>
</evidence>
<dbReference type="Pfam" id="PF07477">
    <property type="entry name" value="Glyco_hydro_67C"/>
    <property type="match status" value="1"/>
</dbReference>
<dbReference type="InterPro" id="IPR011100">
    <property type="entry name" value="Glyco_hydro_67_cat"/>
</dbReference>
<feature type="domain" description="Alpha glucuronidase N-terminal" evidence="9">
    <location>
        <begin position="33"/>
        <end position="151"/>
    </location>
</feature>
<dbReference type="Pfam" id="PF03648">
    <property type="entry name" value="Glyco_hydro_67N"/>
    <property type="match status" value="1"/>
</dbReference>
<accession>A0ABV0G2R5</accession>
<sequence>MRHLGSFLLRLLGGLATALLISAPGRAEDGYQLWLRYAALPQAEATALSRQAGRVLLPPKAGAMAQAAADELERGIAGLSGRKPVRGSTWQGPAVVLALPGQWSALQLLDADLKALREGGYVLRTMTAGGQRVTVIGAASERGLLYGSFAWLRALQTGADVARLDQRAEPKFVWRMLNHWDNLDRTVERGYAGQSIWNWWELPDMRSTRYRDYARANASLGINGVVLNNVNSKPEVLASDWLPKVAAIAEELRPYGQKVFLSVRFSSPKELGGLPNSDPANPAVRAWWQAKVDEVYRLIPDFGGFLVKANSEGQPGPHDYGRTHAEGAAPMADALRPHGGLLVWRAFVYSEADATDRAKQAYQQFVPWDGQFASNVVVQVKNGAIDFQPREPFHPMFGAMPKTQLGMEFQITKEYLGFATHLAYLGPMYEEVLRADTHQPGGNGPATVARILDGSFYGDGRVTMMAGVANVGSERNWSGSHFDQANWYVFGRMAWDPELKSDAIAREWVQQTFSVPQPARESIVQMMQGSREAVVNYMTPLGLHHLMATSHHYGPGLWVSELARPEWNPVYYHRADKSGIGFDRSARGSQAVSQYAPAVAARWGQPATTEPELLLWFHHLPWDYKLPSGQALWPGLIAHYDLGVQQVAAMRARWAQLQGVIDPERFADVAARLKAQERDAQWWRDASIAYFQSVNGLPLPAGVKPPALKLEDYKAHKLHYAP</sequence>
<dbReference type="SUPFAM" id="SSF55545">
    <property type="entry name" value="beta-N-acetylhexosaminidase-like domain"/>
    <property type="match status" value="1"/>
</dbReference>
<feature type="domain" description="Glycosyl hydrolase family 67 C-terminal" evidence="10">
    <location>
        <begin position="479"/>
        <end position="703"/>
    </location>
</feature>
<organism evidence="12 13">
    <name type="scientific">Roseateles paludis</name>
    <dbReference type="NCBI Taxonomy" id="3145238"/>
    <lineage>
        <taxon>Bacteria</taxon>
        <taxon>Pseudomonadati</taxon>
        <taxon>Pseudomonadota</taxon>
        <taxon>Betaproteobacteria</taxon>
        <taxon>Burkholderiales</taxon>
        <taxon>Sphaerotilaceae</taxon>
        <taxon>Roseateles</taxon>
    </lineage>
</organism>
<dbReference type="Pfam" id="PF07488">
    <property type="entry name" value="Glyco_hydro_67M"/>
    <property type="match status" value="1"/>
</dbReference>
<dbReference type="PANTHER" id="PTHR39207">
    <property type="entry name" value="ALPHA-GLUCURONIDASE A"/>
    <property type="match status" value="1"/>
</dbReference>
<keyword evidence="4 8" id="KW-0119">Carbohydrate metabolism</keyword>
<feature type="domain" description="Glycosyl hydrolase family 67 catalytic" evidence="11">
    <location>
        <begin position="155"/>
        <end position="477"/>
    </location>
</feature>
<dbReference type="EMBL" id="JBDPZD010000002">
    <property type="protein sequence ID" value="MEO3692023.1"/>
    <property type="molecule type" value="Genomic_DNA"/>
</dbReference>
<evidence type="ECO:0000259" key="10">
    <source>
        <dbReference type="Pfam" id="PF07477"/>
    </source>
</evidence>
<reference evidence="12 13" key="1">
    <citation type="submission" date="2024-05" db="EMBL/GenBank/DDBJ databases">
        <title>Roseateles sp. DJS-2-20 16S ribosomal RNA gene Genome sequencing and assembly.</title>
        <authorList>
            <person name="Woo H."/>
        </authorList>
    </citation>
    <scope>NUCLEOTIDE SEQUENCE [LARGE SCALE GENOMIC DNA]</scope>
    <source>
        <strain evidence="12 13">DJS-2-20</strain>
    </source>
</reference>